<dbReference type="Proteomes" id="UP001497535">
    <property type="component" value="Unassembled WGS sequence"/>
</dbReference>
<reference evidence="1" key="1">
    <citation type="submission" date="2023-11" db="EMBL/GenBank/DDBJ databases">
        <authorList>
            <person name="Poullet M."/>
        </authorList>
    </citation>
    <scope>NUCLEOTIDE SEQUENCE</scope>
    <source>
        <strain evidence="1">E1834</strain>
    </source>
</reference>
<proteinExistence type="predicted"/>
<protein>
    <submittedName>
        <fullName evidence="1">Uncharacterized protein</fullName>
    </submittedName>
</protein>
<name>A0ACB0ZG49_MELEN</name>
<evidence type="ECO:0000313" key="1">
    <source>
        <dbReference type="EMBL" id="CAK5077519.1"/>
    </source>
</evidence>
<sequence>MHQYFQRIQNRNQLSPDARPLKRHNRKSDSFRQSGGSDKSSGVVAIMHPDVFPQQEKQEEDNLGPDRVVKGYQIEVIHSVLVRHEYESLMKTSRIFATDDQLYRAARWIKQVMNKKNELNVIWLDKNWIKENNVRGFISDCFREEFFESLVSGKRIQLKDIKRHSLAACFPRFLRTSYDQLNSLASAKTVPLCEAMSLLYEKGVPIQKAIWFLKMNQVAHPILVTASKQKKGGNTLPSDDYSSDQRQFFIRYLRCLLREFDKAIPGQLEQNPYYQRWPYYAALIKHSFEDGMLDRHEFVLDMCELLAEFSNFSLDQPQTFRILIILMTQFTDIVVQNVFIARRVASILCSRLMQYRKDYEKMRSQNLSPIAPETCFDDLSNCQHHRPTLLVIFGFLHAIILDCPSALIWTPFDPQELLEGSLKSSKLSRAVEKENALQSVVWLCGSPLDYLPCKIEVTCQHFSGSFKDKILDLLNKKVDEIKMRSSAVEDRWAFINPSNSQFGIDVIIEECLNIISFLDTIPLDKPNALHILYENIFPKDEDLNESVGINIRVRILVLWAVTAERSGTYRSLLVTKLLLLLSKSENKFGSLKSIHSLLVDCLNRDWACNERNKNKTEEGNDGRWNVEFGNLMLLFYELQRVGIFDHDRYVRALMRNGTLGQSPLYQRLKANETSENQPERVEQQNSSKRQSVDLVPVKQEPQMIISFIPTTPSVSTTVNTNPFSGSTPQQNQQKSDEFAKLQQEYEPDVHPHLDIKSKLSFHERFLLHLPVEQLESNRDACNQRAIVLYGISDRRDQVRQDLRKIAREICKLWKRLSVEFVQTSPDSPTRELRYKRKCTNEQIAEQMDKFKSQTYFDQLIICGWCTENFVDSIEEFLRQLTEQQTVLSPFPTSECLDLLCEMIMICKNPHSLLSLSAELLPFLIQIEQEFQRSNQKIIFDTIPNSLTCQLAYVIVVRLAEHFYYFLYSPEACSIYNSLFKLIQNDLELSRQNFPITCWSRTIAIFLLHTRNKLIGVGEEEGKITKINLLGKYEDLTALFPSAGSGSLARNLKYDQQLMVDQLNLSSSNNFRFLSYVDLKMRLQTMQNEHSKYSFVVNAFRAANSYGRDYERLVELSNFCGHVSTQLGLETEWCSAIQELCCSNVSNNSNWNEMLFEINVNDFSTHYSLATFVLLLASKYAFSPHALICRLIANVFYSIIREEGGFANDDLDNGFCLALCICSVLFCGDDMPFICNDLGQRVITSSTLRRDCNQVALKIAHITELNFVLFPLLSVVMQLVDELKRKVEASRKDATNHRKFSKQLAIARCALLSICDQDWVIERMHAICSSDKDMDNFINCPRLKNHSVGQQLLRVALRRKSERDIKQELMECTDKTIYEKLLSALSIWNMRATYFDFKLIINETFPESQMSKLGNGNQQLANHYQMTMFLFNNIATAIHQLFVSRLILKDNKQNEEKMDIDDFRPSGINCFWQIASLVTAMPSPPPPTGMSSQNPHWCPWIGSAMKAYISKVVAENLKTLPEKDSKNKQSENIEQLKYEQLLAYQPFLNLVMACTEGEDVKQLVDTLLDYLDDVVARVRKNPIIPHQSFFLSERDGIILRLNLIVGLFDTLTTNSNAEFWASAIFQLLYFEILTYERDTLYFNTCMDMLLMLVHKMYPHKTYSTFVSKFKNFRIPDELYSLQQLLPVPKSQAELTAWDSFSNSIPHNKLIAQGTATTTKGSTNTSQPSQQQTQPNLPVAKPQFQGIVIDKQQVPIHKKILRMLKHEHWMQRQIGPNGEQIISFIPRPGIVGEERMGADPFLAPPEMEQVYICKPPNERQEEQQQQQQSYQQNIMAVQQPQQPPQQQRMIPTQQHPPTTEQQFKMETDQQQQQLQQMRLASYQNQQQQQIKMEQRMIAQQQNVQIHPGMMQPTPSQQHQFHQHQKQQQMFQHQHMMSMTGSIPPGAIMGEPGPSGLQQNPFPPQQPILNLLQQSQGVRSSGSNTPTNVTDSPRTGGGRGRRKMVGTNPSGVGRGQKKKKEKQQMANQMMGGMGMDMFAATGGAGPSPGMVTQRGGMGQPTQMSMTTHAAIMAQQQQQIHWQQQMQQRQQQQMQPPPQQGNIGQPQMSGPLPPPYMIYNNQQQTMQQPPPQFRVQLPPPPQQQQQPQPPPPQYHSPISQQNRNNQQQFNQQQQMPGISGIGGGIQQQQQQVNLQSQQQPTTDTKKQIRQTLLQRKQNQQAAQQQHHPGMGGMGLPPGH</sequence>
<organism evidence="1 2">
    <name type="scientific">Meloidogyne enterolobii</name>
    <name type="common">Root-knot nematode worm</name>
    <name type="synonym">Meloidogyne mayaguensis</name>
    <dbReference type="NCBI Taxonomy" id="390850"/>
    <lineage>
        <taxon>Eukaryota</taxon>
        <taxon>Metazoa</taxon>
        <taxon>Ecdysozoa</taxon>
        <taxon>Nematoda</taxon>
        <taxon>Chromadorea</taxon>
        <taxon>Rhabditida</taxon>
        <taxon>Tylenchina</taxon>
        <taxon>Tylenchomorpha</taxon>
        <taxon>Tylenchoidea</taxon>
        <taxon>Meloidogynidae</taxon>
        <taxon>Meloidogyninae</taxon>
        <taxon>Meloidogyne</taxon>
    </lineage>
</organism>
<accession>A0ACB0ZG49</accession>
<evidence type="ECO:0000313" key="2">
    <source>
        <dbReference type="Proteomes" id="UP001497535"/>
    </source>
</evidence>
<comment type="caution">
    <text evidence="1">The sequence shown here is derived from an EMBL/GenBank/DDBJ whole genome shotgun (WGS) entry which is preliminary data.</text>
</comment>
<gene>
    <name evidence="1" type="ORF">MENTE1834_LOCUS24444</name>
</gene>
<keyword evidence="2" id="KW-1185">Reference proteome</keyword>
<dbReference type="EMBL" id="CAVMJV010000032">
    <property type="protein sequence ID" value="CAK5077519.1"/>
    <property type="molecule type" value="Genomic_DNA"/>
</dbReference>